<organism evidence="1 2">
    <name type="scientific">Aeoliella mucimassa</name>
    <dbReference type="NCBI Taxonomy" id="2527972"/>
    <lineage>
        <taxon>Bacteria</taxon>
        <taxon>Pseudomonadati</taxon>
        <taxon>Planctomycetota</taxon>
        <taxon>Planctomycetia</taxon>
        <taxon>Pirellulales</taxon>
        <taxon>Lacipirellulaceae</taxon>
        <taxon>Aeoliella</taxon>
    </lineage>
</organism>
<name>A0A518ASV2_9BACT</name>
<dbReference type="KEGG" id="amuc:Pan181_40250"/>
<dbReference type="Proteomes" id="UP000315750">
    <property type="component" value="Chromosome"/>
</dbReference>
<evidence type="ECO:0000313" key="1">
    <source>
        <dbReference type="EMBL" id="QDU57802.1"/>
    </source>
</evidence>
<protein>
    <submittedName>
        <fullName evidence="1">Uncharacterized protein</fullName>
    </submittedName>
</protein>
<evidence type="ECO:0000313" key="2">
    <source>
        <dbReference type="Proteomes" id="UP000315750"/>
    </source>
</evidence>
<proteinExistence type="predicted"/>
<dbReference type="OrthoDB" id="292581at2"/>
<keyword evidence="2" id="KW-1185">Reference proteome</keyword>
<reference evidence="1 2" key="1">
    <citation type="submission" date="2019-02" db="EMBL/GenBank/DDBJ databases">
        <title>Deep-cultivation of Planctomycetes and their phenomic and genomic characterization uncovers novel biology.</title>
        <authorList>
            <person name="Wiegand S."/>
            <person name="Jogler M."/>
            <person name="Boedeker C."/>
            <person name="Pinto D."/>
            <person name="Vollmers J."/>
            <person name="Rivas-Marin E."/>
            <person name="Kohn T."/>
            <person name="Peeters S.H."/>
            <person name="Heuer A."/>
            <person name="Rast P."/>
            <person name="Oberbeckmann S."/>
            <person name="Bunk B."/>
            <person name="Jeske O."/>
            <person name="Meyerdierks A."/>
            <person name="Storesund J.E."/>
            <person name="Kallscheuer N."/>
            <person name="Luecker S."/>
            <person name="Lage O.M."/>
            <person name="Pohl T."/>
            <person name="Merkel B.J."/>
            <person name="Hornburger P."/>
            <person name="Mueller R.-W."/>
            <person name="Bruemmer F."/>
            <person name="Labrenz M."/>
            <person name="Spormann A.M."/>
            <person name="Op den Camp H."/>
            <person name="Overmann J."/>
            <person name="Amann R."/>
            <person name="Jetten M.S.M."/>
            <person name="Mascher T."/>
            <person name="Medema M.H."/>
            <person name="Devos D.P."/>
            <person name="Kaster A.-K."/>
            <person name="Ovreas L."/>
            <person name="Rohde M."/>
            <person name="Galperin M.Y."/>
            <person name="Jogler C."/>
        </authorList>
    </citation>
    <scope>NUCLEOTIDE SEQUENCE [LARGE SCALE GENOMIC DNA]</scope>
    <source>
        <strain evidence="1 2">Pan181</strain>
    </source>
</reference>
<dbReference type="EMBL" id="CP036278">
    <property type="protein sequence ID" value="QDU57802.1"/>
    <property type="molecule type" value="Genomic_DNA"/>
</dbReference>
<accession>A0A518ASV2</accession>
<sequence length="107" mass="11555">MINGVHIASRTADQTLAVLELTPVIDPPLGDGMVVVGAVRGPYSERSHTLPAEFPLADADDGKLVARIVDPCYATDDLPMEYVVELYAKQGAETLGEYKTRVTLRAK</sequence>
<gene>
    <name evidence="1" type="ORF">Pan181_40250</name>
</gene>
<dbReference type="AlphaFoldDB" id="A0A518ASV2"/>
<dbReference type="RefSeq" id="WP_145249180.1">
    <property type="nucleotide sequence ID" value="NZ_CP036278.1"/>
</dbReference>